<protein>
    <recommendedName>
        <fullName evidence="1">N-acetyltransferase domain-containing protein</fullName>
    </recommendedName>
</protein>
<dbReference type="AlphaFoldDB" id="A0A1A0QJK5"/>
<dbReference type="SUPFAM" id="SSF55729">
    <property type="entry name" value="Acyl-CoA N-acyltransferases (Nat)"/>
    <property type="match status" value="1"/>
</dbReference>
<dbReference type="PANTHER" id="PTHR43441">
    <property type="entry name" value="RIBOSOMAL-PROTEIN-SERINE ACETYLTRANSFERASE"/>
    <property type="match status" value="1"/>
</dbReference>
<organism evidence="2 3">
    <name type="scientific">Mycolicibacterium peregrinum</name>
    <name type="common">Mycobacterium peregrinum</name>
    <dbReference type="NCBI Taxonomy" id="43304"/>
    <lineage>
        <taxon>Bacteria</taxon>
        <taxon>Bacillati</taxon>
        <taxon>Actinomycetota</taxon>
        <taxon>Actinomycetes</taxon>
        <taxon>Mycobacteriales</taxon>
        <taxon>Mycobacteriaceae</taxon>
        <taxon>Mycolicibacterium</taxon>
    </lineage>
</organism>
<dbReference type="Pfam" id="PF13302">
    <property type="entry name" value="Acetyltransf_3"/>
    <property type="match status" value="1"/>
</dbReference>
<evidence type="ECO:0000313" key="3">
    <source>
        <dbReference type="Proteomes" id="UP000093902"/>
    </source>
</evidence>
<evidence type="ECO:0000313" key="2">
    <source>
        <dbReference type="EMBL" id="OBB22317.1"/>
    </source>
</evidence>
<dbReference type="InterPro" id="IPR051908">
    <property type="entry name" value="Ribosomal_N-acetyltransferase"/>
</dbReference>
<gene>
    <name evidence="2" type="ORF">A5792_06735</name>
</gene>
<dbReference type="InterPro" id="IPR016181">
    <property type="entry name" value="Acyl_CoA_acyltransferase"/>
</dbReference>
<accession>A0A1A0QJK5</accession>
<sequence>MRRGAGLHTVILVGGELAGQCEAWIDRFHGRSELGLWVDSRFHRHGVAVTAVNLMIGHLFGDPEIDRIAAPIAVGNAATVRVAQRLKFVREGVMRSYMRIGNGRCDHELWSLTRDGWDSSSRPGGQVVDGAR</sequence>
<dbReference type="Proteomes" id="UP000093902">
    <property type="component" value="Unassembled WGS sequence"/>
</dbReference>
<dbReference type="Gene3D" id="3.40.630.30">
    <property type="match status" value="1"/>
</dbReference>
<comment type="caution">
    <text evidence="2">The sequence shown here is derived from an EMBL/GenBank/DDBJ whole genome shotgun (WGS) entry which is preliminary data.</text>
</comment>
<evidence type="ECO:0000259" key="1">
    <source>
        <dbReference type="PROSITE" id="PS51186"/>
    </source>
</evidence>
<dbReference type="InterPro" id="IPR000182">
    <property type="entry name" value="GNAT_dom"/>
</dbReference>
<name>A0A1A0QJK5_MYCPR</name>
<feature type="domain" description="N-acetyltransferase" evidence="1">
    <location>
        <begin position="1"/>
        <end position="115"/>
    </location>
</feature>
<dbReference type="PROSITE" id="PS51186">
    <property type="entry name" value="GNAT"/>
    <property type="match status" value="1"/>
</dbReference>
<dbReference type="GO" id="GO:1990189">
    <property type="term" value="F:protein N-terminal-serine acetyltransferase activity"/>
    <property type="evidence" value="ECO:0007669"/>
    <property type="project" value="TreeGrafter"/>
</dbReference>
<dbReference type="EMBL" id="LZSO01000050">
    <property type="protein sequence ID" value="OBB22317.1"/>
    <property type="molecule type" value="Genomic_DNA"/>
</dbReference>
<proteinExistence type="predicted"/>
<dbReference type="GO" id="GO:0008999">
    <property type="term" value="F:protein-N-terminal-alanine acetyltransferase activity"/>
    <property type="evidence" value="ECO:0007669"/>
    <property type="project" value="TreeGrafter"/>
</dbReference>
<dbReference type="PANTHER" id="PTHR43441:SF10">
    <property type="entry name" value="ACETYLTRANSFERASE"/>
    <property type="match status" value="1"/>
</dbReference>
<dbReference type="GO" id="GO:0005737">
    <property type="term" value="C:cytoplasm"/>
    <property type="evidence" value="ECO:0007669"/>
    <property type="project" value="TreeGrafter"/>
</dbReference>
<reference evidence="3" key="1">
    <citation type="submission" date="2016-06" db="EMBL/GenBank/DDBJ databases">
        <authorList>
            <person name="Sutton G."/>
            <person name="Brinkac L."/>
            <person name="Sanka R."/>
            <person name="Adams M."/>
            <person name="Lau E."/>
            <person name="Mehaffy C."/>
            <person name="Tameris M."/>
            <person name="Hatherill M."/>
            <person name="Hanekom W."/>
            <person name="Mahomed H."/>
            <person name="Mcshane H."/>
        </authorList>
    </citation>
    <scope>NUCLEOTIDE SEQUENCE [LARGE SCALE GENOMIC DNA]</scope>
    <source>
        <strain evidence="3">852002-51209_SCH5440388</strain>
    </source>
</reference>